<comment type="caution">
    <text evidence="1">The sequence shown here is derived from an EMBL/GenBank/DDBJ whole genome shotgun (WGS) entry which is preliminary data.</text>
</comment>
<sequence length="147" mass="16636">MTEKILFSPSTLGAYLPTINGDDIPDDAVELPLIQWQSILAELAVSPKRIGADADGFPILIDPPPLSDELLESVERTWRDVRLSWTDSIVSRHRDELELGEMATLNDVQYAELQLYRRKLRDWPQGAEFPLADHRPTSPAWLTTSLK</sequence>
<evidence type="ECO:0000313" key="2">
    <source>
        <dbReference type="Proteomes" id="UP000054197"/>
    </source>
</evidence>
<dbReference type="RefSeq" id="WP_058421628.1">
    <property type="nucleotide sequence ID" value="NZ_LKEF01000041.1"/>
</dbReference>
<dbReference type="AlphaFoldDB" id="A0A0W0HGF8"/>
<dbReference type="Proteomes" id="UP000054197">
    <property type="component" value="Unassembled WGS sequence"/>
</dbReference>
<accession>A0A0W0HGF8</accession>
<protein>
    <recommendedName>
        <fullName evidence="3">Phage tail protein</fullName>
    </recommendedName>
</protein>
<dbReference type="EMBL" id="LKEF01000041">
    <property type="protein sequence ID" value="KTB59993.1"/>
    <property type="molecule type" value="Genomic_DNA"/>
</dbReference>
<name>A0A0W0HGF8_PSEFL</name>
<evidence type="ECO:0000313" key="1">
    <source>
        <dbReference type="EMBL" id="KTB59993.1"/>
    </source>
</evidence>
<gene>
    <name evidence="1" type="ORF">AO063_27445</name>
</gene>
<organism evidence="1 2">
    <name type="scientific">Pseudomonas fluorescens ICMP 11288</name>
    <dbReference type="NCBI Taxonomy" id="1198309"/>
    <lineage>
        <taxon>Bacteria</taxon>
        <taxon>Pseudomonadati</taxon>
        <taxon>Pseudomonadota</taxon>
        <taxon>Gammaproteobacteria</taxon>
        <taxon>Pseudomonadales</taxon>
        <taxon>Pseudomonadaceae</taxon>
        <taxon>Pseudomonas</taxon>
    </lineage>
</organism>
<evidence type="ECO:0008006" key="3">
    <source>
        <dbReference type="Google" id="ProtNLM"/>
    </source>
</evidence>
<reference evidence="1 2" key="1">
    <citation type="submission" date="2015-09" db="EMBL/GenBank/DDBJ databases">
        <title>Genome sequence of ICMP 11288.</title>
        <authorList>
            <person name="Visnovsky S."/>
            <person name="Lu A."/>
            <person name="Panda P."/>
            <person name="Pitman A."/>
        </authorList>
    </citation>
    <scope>NUCLEOTIDE SEQUENCE [LARGE SCALE GENOMIC DNA]</scope>
    <source>
        <strain evidence="1 2">ICMP 11288</strain>
    </source>
</reference>
<proteinExistence type="predicted"/>